<dbReference type="PANTHER" id="PTHR43000">
    <property type="entry name" value="DTDP-D-GLUCOSE 4,6-DEHYDRATASE-RELATED"/>
    <property type="match status" value="1"/>
</dbReference>
<dbReference type="EC" id="4.2.1.47" evidence="2"/>
<dbReference type="InterPro" id="IPR036291">
    <property type="entry name" value="NAD(P)-bd_dom_sf"/>
</dbReference>
<sequence>MSNLDGRRVLVTGGAGFIGSQLVTTLLDTTGAAHVRVLDSLATGTLENLAHLHVHVEDDRLQVRVGDVVSDADEALEDVDVVFHLACLGVRHSLHDPMGNHRANAEGSLVLLQSALHRDVDRFVHVSSSEVYGTAQYAPMDELHPTHPETVYGGGKLAGEAYARAHWRTYGMPVVVARPFNTYGPRSHFEGDSGEVIPRSIVRALCGLPALVFGDGEQSRDFTHVRDTAAGLVALAECDAAVGETLNLGSGSEVSINDLATLVARVVGLEGPAATHLDARPGDVRRLIVDDSRMRSLTGWRASVDFAEGVEELVAWFRTRPQSPEEMLARIEDRNWVPA</sequence>
<dbReference type="EMBL" id="JAXQPW010000001">
    <property type="protein sequence ID" value="MDZ5660565.1"/>
    <property type="molecule type" value="Genomic_DNA"/>
</dbReference>
<evidence type="ECO:0000313" key="2">
    <source>
        <dbReference type="EMBL" id="MDZ5660565.1"/>
    </source>
</evidence>
<dbReference type="Gene3D" id="3.90.25.10">
    <property type="entry name" value="UDP-galactose 4-epimerase, domain 1"/>
    <property type="match status" value="1"/>
</dbReference>
<name>A0ABU5K7Z2_9ACTN</name>
<gene>
    <name evidence="2" type="ORF">SFC79_02210</name>
</gene>
<dbReference type="InterPro" id="IPR016040">
    <property type="entry name" value="NAD(P)-bd_dom"/>
</dbReference>
<dbReference type="PRINTS" id="PR01713">
    <property type="entry name" value="NUCEPIMERASE"/>
</dbReference>
<protein>
    <submittedName>
        <fullName evidence="2">GDP-mannose 4,6-dehydratase</fullName>
        <ecNumber evidence="2">4.2.1.47</ecNumber>
    </submittedName>
</protein>
<dbReference type="Pfam" id="PF16363">
    <property type="entry name" value="GDP_Man_Dehyd"/>
    <property type="match status" value="1"/>
</dbReference>
<dbReference type="RefSeq" id="WP_322423053.1">
    <property type="nucleotide sequence ID" value="NZ_JAXQPW010000001.1"/>
</dbReference>
<accession>A0ABU5K7Z2</accession>
<dbReference type="Proteomes" id="UP001291999">
    <property type="component" value="Unassembled WGS sequence"/>
</dbReference>
<proteinExistence type="predicted"/>
<feature type="domain" description="NAD(P)-binding" evidence="1">
    <location>
        <begin position="10"/>
        <end position="312"/>
    </location>
</feature>
<evidence type="ECO:0000313" key="3">
    <source>
        <dbReference type="Proteomes" id="UP001291999"/>
    </source>
</evidence>
<organism evidence="2 3">
    <name type="scientific">Nocardioides renjunii</name>
    <dbReference type="NCBI Taxonomy" id="3095075"/>
    <lineage>
        <taxon>Bacteria</taxon>
        <taxon>Bacillati</taxon>
        <taxon>Actinomycetota</taxon>
        <taxon>Actinomycetes</taxon>
        <taxon>Propionibacteriales</taxon>
        <taxon>Nocardioidaceae</taxon>
        <taxon>Nocardioides</taxon>
    </lineage>
</organism>
<reference evidence="2 3" key="1">
    <citation type="submission" date="2023-11" db="EMBL/GenBank/DDBJ databases">
        <title>Novel species in genus Nocardioides.</title>
        <authorList>
            <person name="Zhou H."/>
        </authorList>
    </citation>
    <scope>NUCLEOTIDE SEQUENCE [LARGE SCALE GENOMIC DNA]</scope>
    <source>
        <strain evidence="2 3">S-58</strain>
    </source>
</reference>
<evidence type="ECO:0000259" key="1">
    <source>
        <dbReference type="Pfam" id="PF16363"/>
    </source>
</evidence>
<dbReference type="Gene3D" id="3.40.50.720">
    <property type="entry name" value="NAD(P)-binding Rossmann-like Domain"/>
    <property type="match status" value="1"/>
</dbReference>
<dbReference type="SUPFAM" id="SSF51735">
    <property type="entry name" value="NAD(P)-binding Rossmann-fold domains"/>
    <property type="match status" value="1"/>
</dbReference>
<keyword evidence="3" id="KW-1185">Reference proteome</keyword>
<comment type="caution">
    <text evidence="2">The sequence shown here is derived from an EMBL/GenBank/DDBJ whole genome shotgun (WGS) entry which is preliminary data.</text>
</comment>
<dbReference type="GO" id="GO:0008446">
    <property type="term" value="F:GDP-mannose 4,6-dehydratase activity"/>
    <property type="evidence" value="ECO:0007669"/>
    <property type="project" value="UniProtKB-EC"/>
</dbReference>
<keyword evidence="2" id="KW-0456">Lyase</keyword>